<dbReference type="Proteomes" id="UP000187429">
    <property type="component" value="Unassembled WGS sequence"/>
</dbReference>
<feature type="compositionally biased region" description="Low complexity" evidence="1">
    <location>
        <begin position="294"/>
        <end position="307"/>
    </location>
</feature>
<dbReference type="EMBL" id="LSSM01003240">
    <property type="protein sequence ID" value="OMJ18575.1"/>
    <property type="molecule type" value="Genomic_DNA"/>
</dbReference>
<dbReference type="GO" id="GO:0006406">
    <property type="term" value="P:mRNA export from nucleus"/>
    <property type="evidence" value="ECO:0007669"/>
    <property type="project" value="TreeGrafter"/>
</dbReference>
<feature type="compositionally biased region" description="Polar residues" evidence="1">
    <location>
        <begin position="276"/>
        <end position="293"/>
    </location>
</feature>
<evidence type="ECO:0000313" key="3">
    <source>
        <dbReference type="Proteomes" id="UP000187429"/>
    </source>
</evidence>
<accession>A0A1R1XVF0</accession>
<dbReference type="OrthoDB" id="10257415at2759"/>
<dbReference type="GO" id="GO:0000445">
    <property type="term" value="C:THO complex part of transcription export complex"/>
    <property type="evidence" value="ECO:0007669"/>
    <property type="project" value="TreeGrafter"/>
</dbReference>
<name>A0A1R1XVF0_9FUNG</name>
<reference evidence="3" key="1">
    <citation type="submission" date="2017-01" db="EMBL/GenBank/DDBJ databases">
        <authorList>
            <person name="Wang Y."/>
            <person name="White M."/>
            <person name="Kvist S."/>
            <person name="Moncalvo J.-M."/>
        </authorList>
    </citation>
    <scope>NUCLEOTIDE SEQUENCE [LARGE SCALE GENOMIC DNA]</scope>
    <source>
        <strain evidence="3">ID-206-W2</strain>
    </source>
</reference>
<dbReference type="Pfam" id="PF11957">
    <property type="entry name" value="efThoc1"/>
    <property type="match status" value="1"/>
</dbReference>
<evidence type="ECO:0008006" key="4">
    <source>
        <dbReference type="Google" id="ProtNLM"/>
    </source>
</evidence>
<proteinExistence type="predicted"/>
<dbReference type="InterPro" id="IPR021861">
    <property type="entry name" value="THO_THOC1"/>
</dbReference>
<comment type="caution">
    <text evidence="2">The sequence shown here is derived from an EMBL/GenBank/DDBJ whole genome shotgun (WGS) entry which is preliminary data.</text>
</comment>
<gene>
    <name evidence="2" type="ORF">AYI69_g6955</name>
</gene>
<sequence length="473" mass="53633">MDYDTIHSELGDKFALLFDSVIYNNNSADVNSAADTLISQPYFSDFFSQKSNLKFRISLFEIAFERFIIRDIIKSNNQTDLVAIDRFLDLSIYFVNREIFDGVHPCSTLEFIFESLDIQQCLYIFNQIIKKPYFKSIFSIPSNAGKGQVLLRTLNNLIERIPKSIKFSEFRGQVMQFSARIFSISDRSGMNFKGEYDSGFTLCYETNLLDSFKLPANSSTSQSSSNPTINNQPDKSDKNNSSTNTPSSTDSNAQHNSKDISGIDIDPVCKQPLDENISTPNPTTVINSESNPDSQSSNQTSSNQQSTADKAGENISKRTRETFLSEDATKFYLSFWELQKYFASPWLAFEDNTFDSVSIKLRMALIKLVEGDKSPQILHYTRSKLQSIAITKNEHPIPITYLTNPSLLTSQLSDPRFRTQILIQILIFCNYALFATKESIDTQMAAATINKNTILNFKVSPEQVNPLFKFSLY</sequence>
<feature type="compositionally biased region" description="Low complexity" evidence="1">
    <location>
        <begin position="217"/>
        <end position="252"/>
    </location>
</feature>
<dbReference type="AlphaFoldDB" id="A0A1R1XVF0"/>
<protein>
    <recommendedName>
        <fullName evidence="4">THO complex subunit 1</fullName>
    </recommendedName>
</protein>
<organism evidence="2 3">
    <name type="scientific">Smittium culicis</name>
    <dbReference type="NCBI Taxonomy" id="133412"/>
    <lineage>
        <taxon>Eukaryota</taxon>
        <taxon>Fungi</taxon>
        <taxon>Fungi incertae sedis</taxon>
        <taxon>Zoopagomycota</taxon>
        <taxon>Kickxellomycotina</taxon>
        <taxon>Harpellomycetes</taxon>
        <taxon>Harpellales</taxon>
        <taxon>Legeriomycetaceae</taxon>
        <taxon>Smittium</taxon>
    </lineage>
</organism>
<evidence type="ECO:0000313" key="2">
    <source>
        <dbReference type="EMBL" id="OMJ18575.1"/>
    </source>
</evidence>
<dbReference type="PANTHER" id="PTHR13265:SF0">
    <property type="entry name" value="HPR1"/>
    <property type="match status" value="1"/>
</dbReference>
<dbReference type="PANTHER" id="PTHR13265">
    <property type="entry name" value="THO COMPLEX SUBUNIT 1"/>
    <property type="match status" value="1"/>
</dbReference>
<feature type="region of interest" description="Disordered" evidence="1">
    <location>
        <begin position="216"/>
        <end position="315"/>
    </location>
</feature>
<keyword evidence="3" id="KW-1185">Reference proteome</keyword>
<evidence type="ECO:0000256" key="1">
    <source>
        <dbReference type="SAM" id="MobiDB-lite"/>
    </source>
</evidence>